<dbReference type="PANTHER" id="PTHR23119:SF44">
    <property type="entry name" value="PROTEIN LAP4"/>
    <property type="match status" value="1"/>
</dbReference>
<dbReference type="AlphaFoldDB" id="A7T5K7"/>
<dbReference type="STRING" id="45351.A7T5K7"/>
<dbReference type="InterPro" id="IPR050614">
    <property type="entry name" value="Synaptic_Scaffolding_LAP-MAGUK"/>
</dbReference>
<dbReference type="PROSITE" id="PS50106">
    <property type="entry name" value="PDZ"/>
    <property type="match status" value="1"/>
</dbReference>
<feature type="non-terminal residue" evidence="3">
    <location>
        <position position="1"/>
    </location>
</feature>
<dbReference type="KEGG" id="nve:5499225"/>
<dbReference type="SMART" id="SM00228">
    <property type="entry name" value="PDZ"/>
    <property type="match status" value="1"/>
</dbReference>
<proteinExistence type="predicted"/>
<dbReference type="HOGENOM" id="CLU_2243272_0_0_1"/>
<dbReference type="InterPro" id="IPR001478">
    <property type="entry name" value="PDZ"/>
</dbReference>
<protein>
    <recommendedName>
        <fullName evidence="2">PDZ domain-containing protein</fullName>
    </recommendedName>
</protein>
<dbReference type="EMBL" id="DS471216">
    <property type="protein sequence ID" value="EDO28755.1"/>
    <property type="molecule type" value="Genomic_DNA"/>
</dbReference>
<reference evidence="3 4" key="1">
    <citation type="journal article" date="2007" name="Science">
        <title>Sea anemone genome reveals ancestral eumetazoan gene repertoire and genomic organization.</title>
        <authorList>
            <person name="Putnam N.H."/>
            <person name="Srivastava M."/>
            <person name="Hellsten U."/>
            <person name="Dirks B."/>
            <person name="Chapman J."/>
            <person name="Salamov A."/>
            <person name="Terry A."/>
            <person name="Shapiro H."/>
            <person name="Lindquist E."/>
            <person name="Kapitonov V.V."/>
            <person name="Jurka J."/>
            <person name="Genikhovich G."/>
            <person name="Grigoriev I.V."/>
            <person name="Lucas S.M."/>
            <person name="Steele R.E."/>
            <person name="Finnerty J.R."/>
            <person name="Technau U."/>
            <person name="Martindale M.Q."/>
            <person name="Rokhsar D.S."/>
        </authorList>
    </citation>
    <scope>NUCLEOTIDE SEQUENCE [LARGE SCALE GENOMIC DNA]</scope>
    <source>
        <strain evidence="4">CH2 X CH6</strain>
    </source>
</reference>
<dbReference type="SUPFAM" id="SSF50156">
    <property type="entry name" value="PDZ domain-like"/>
    <property type="match status" value="1"/>
</dbReference>
<dbReference type="InParanoid" id="A7T5K7"/>
<evidence type="ECO:0000259" key="2">
    <source>
        <dbReference type="PROSITE" id="PS50106"/>
    </source>
</evidence>
<dbReference type="Gene3D" id="2.30.42.10">
    <property type="match status" value="2"/>
</dbReference>
<accession>A7T5K7</accession>
<gene>
    <name evidence="3" type="ORF">NEMVEDRAFT_v1g146855</name>
</gene>
<dbReference type="eggNOG" id="KOG0619">
    <property type="taxonomic scope" value="Eukaryota"/>
</dbReference>
<dbReference type="Pfam" id="PF00595">
    <property type="entry name" value="PDZ"/>
    <property type="match status" value="1"/>
</dbReference>
<dbReference type="PANTHER" id="PTHR23119">
    <property type="entry name" value="DISCS LARGE"/>
    <property type="match status" value="1"/>
</dbReference>
<feature type="region of interest" description="Disordered" evidence="1">
    <location>
        <begin position="79"/>
        <end position="105"/>
    </location>
</feature>
<dbReference type="InterPro" id="IPR036034">
    <property type="entry name" value="PDZ_sf"/>
</dbReference>
<evidence type="ECO:0000313" key="4">
    <source>
        <dbReference type="Proteomes" id="UP000001593"/>
    </source>
</evidence>
<sequence length="105" mass="11290">MIFFHFQIVPTGVAATTNLKIGDRVLMVNGKDMRNATHQDAVAALIANVSLIKLLVRHDPPPKGLNDVNFHKSPGEKLGISIRGGAKGHPGNPLDKTDEGIFISK</sequence>
<dbReference type="FunFam" id="2.30.42.10:FF:000419">
    <property type="match status" value="1"/>
</dbReference>
<keyword evidence="4" id="KW-1185">Reference proteome</keyword>
<organism evidence="3 4">
    <name type="scientific">Nematostella vectensis</name>
    <name type="common">Starlet sea anemone</name>
    <dbReference type="NCBI Taxonomy" id="45351"/>
    <lineage>
        <taxon>Eukaryota</taxon>
        <taxon>Metazoa</taxon>
        <taxon>Cnidaria</taxon>
        <taxon>Anthozoa</taxon>
        <taxon>Hexacorallia</taxon>
        <taxon>Actiniaria</taxon>
        <taxon>Edwardsiidae</taxon>
        <taxon>Nematostella</taxon>
    </lineage>
</organism>
<evidence type="ECO:0000256" key="1">
    <source>
        <dbReference type="SAM" id="MobiDB-lite"/>
    </source>
</evidence>
<dbReference type="PhylomeDB" id="A7T5K7"/>
<name>A7T5K7_NEMVE</name>
<feature type="domain" description="PDZ" evidence="2">
    <location>
        <begin position="7"/>
        <end position="60"/>
    </location>
</feature>
<evidence type="ECO:0000313" key="3">
    <source>
        <dbReference type="EMBL" id="EDO28755.1"/>
    </source>
</evidence>
<dbReference type="Proteomes" id="UP000001593">
    <property type="component" value="Unassembled WGS sequence"/>
</dbReference>